<dbReference type="Pfam" id="PF02789">
    <property type="entry name" value="Peptidase_M17_N"/>
    <property type="match status" value="1"/>
</dbReference>
<dbReference type="InterPro" id="IPR011356">
    <property type="entry name" value="Leucine_aapep/pepB"/>
</dbReference>
<feature type="binding site" evidence="7">
    <location>
        <position position="257"/>
    </location>
    <ligand>
        <name>Mn(2+)</name>
        <dbReference type="ChEBI" id="CHEBI:29035"/>
        <label>1</label>
    </ligand>
</feature>
<dbReference type="AlphaFoldDB" id="F2NNU7"/>
<keyword evidence="5 7" id="KW-0645">Protease</keyword>
<dbReference type="NCBIfam" id="NF002073">
    <property type="entry name" value="PRK00913.1-2"/>
    <property type="match status" value="1"/>
</dbReference>
<comment type="catalytic activity">
    <reaction evidence="2 7">
        <text>Release of an N-terminal amino acid, preferentially leucine, but not glutamic or aspartic acids.</text>
        <dbReference type="EC" id="3.4.11.10"/>
    </reaction>
</comment>
<feature type="binding site" evidence="7">
    <location>
        <position position="257"/>
    </location>
    <ligand>
        <name>Mn(2+)</name>
        <dbReference type="ChEBI" id="CHEBI:29035"/>
        <label>2</label>
    </ligand>
</feature>
<name>F2NNU7_MARHT</name>
<comment type="function">
    <text evidence="7">Presumably involved in the processing and regular turnover of intracellular proteins. Catalyzes the removal of unsubstituted N-terminal amino acids from various peptides.</text>
</comment>
<proteinExistence type="inferred from homology"/>
<reference evidence="9 10" key="1">
    <citation type="journal article" date="2012" name="Stand. Genomic Sci.">
        <title>Complete genome sequence of the aerobic, heterotroph Marinithermus hydrothermalis type strain (T1(T)) from a deep-sea hydrothermal vent chimney.</title>
        <authorList>
            <person name="Copeland A."/>
            <person name="Gu W."/>
            <person name="Yasawong M."/>
            <person name="Lapidus A."/>
            <person name="Lucas S."/>
            <person name="Deshpande S."/>
            <person name="Pagani I."/>
            <person name="Tapia R."/>
            <person name="Cheng J.F."/>
            <person name="Goodwin L.A."/>
            <person name="Pitluck S."/>
            <person name="Liolios K."/>
            <person name="Ivanova N."/>
            <person name="Mavromatis K."/>
            <person name="Mikhailova N."/>
            <person name="Pati A."/>
            <person name="Chen A."/>
            <person name="Palaniappan K."/>
            <person name="Land M."/>
            <person name="Pan C."/>
            <person name="Brambilla E.M."/>
            <person name="Rohde M."/>
            <person name="Tindall B.J."/>
            <person name="Sikorski J."/>
            <person name="Goker M."/>
            <person name="Detter J.C."/>
            <person name="Bristow J."/>
            <person name="Eisen J.A."/>
            <person name="Markowitz V."/>
            <person name="Hugenholtz P."/>
            <person name="Kyrpides N.C."/>
            <person name="Klenk H.P."/>
            <person name="Woyke T."/>
        </authorList>
    </citation>
    <scope>NUCLEOTIDE SEQUENCE [LARGE SCALE GENOMIC DNA]</scope>
    <source>
        <strain evidence="10">DSM 14884 / JCM 11576 / T1</strain>
    </source>
</reference>
<feature type="binding site" evidence="7">
    <location>
        <position position="334"/>
    </location>
    <ligand>
        <name>Mn(2+)</name>
        <dbReference type="ChEBI" id="CHEBI:29035"/>
        <label>1</label>
    </ligand>
</feature>
<dbReference type="Gene3D" id="3.40.220.10">
    <property type="entry name" value="Leucine Aminopeptidase, subunit E, domain 1"/>
    <property type="match status" value="1"/>
</dbReference>
<comment type="cofactor">
    <cofactor evidence="7">
        <name>Mn(2+)</name>
        <dbReference type="ChEBI" id="CHEBI:29035"/>
    </cofactor>
    <text evidence="7">Binds 2 manganese ions per subunit.</text>
</comment>
<dbReference type="InterPro" id="IPR008283">
    <property type="entry name" value="Peptidase_M17_N"/>
</dbReference>
<dbReference type="PRINTS" id="PR00481">
    <property type="entry name" value="LAMNOPPTDASE"/>
</dbReference>
<feature type="binding site" evidence="7">
    <location>
        <position position="336"/>
    </location>
    <ligand>
        <name>Mn(2+)</name>
        <dbReference type="ChEBI" id="CHEBI:29035"/>
        <label>1</label>
    </ligand>
</feature>
<accession>F2NNU7</accession>
<keyword evidence="7" id="KW-0479">Metal-binding</keyword>
<dbReference type="GO" id="GO:0005737">
    <property type="term" value="C:cytoplasm"/>
    <property type="evidence" value="ECO:0007669"/>
    <property type="project" value="UniProtKB-SubCell"/>
</dbReference>
<sequence>MNIRIKSARRKVFEIPAPLRVVGVLAGELTEEGVLLDRELAGALSETLKKTRFAGDFGETLLVKTEEGFAMLFGLGKKRGLTLEHVRRAGARLAQAVAATGLREAVVEAFLAERFGKKEVSYALAEGILLGGYAFNKYKTHARERKVRFILARAFGPAVERAQTVAEAVWYARDLVNEPPNVLTPAELARRAQALAEAHGLECEILGPEEIQARGMGAYLAVAQGSANPPHFIKLVYRPQGTPKRRVALVGKGMTFDTGGYSLKPRESMRSMKADMAGAAAVLGAVLAAARLGLEVEVRAYIAAAENMVSGAAYRVDDVIRAMNGKTIEVTNTDAEGRLTLADALAYASEEKPDAIVELSTLTGACVIALGEEIAGVFAADEGLGKRFVRAAEEAGEKVWLMPLDEDYRRILKSDVADLKNAGVRWGGAITAGLFLTEFATTPFVHVDIAGPAFAERPHALGPAGGTGFGVRSLVRFLEQETQA</sequence>
<dbReference type="Proteomes" id="UP000007030">
    <property type="component" value="Chromosome"/>
</dbReference>
<dbReference type="CDD" id="cd00433">
    <property type="entry name" value="Peptidase_M17"/>
    <property type="match status" value="1"/>
</dbReference>
<dbReference type="NCBIfam" id="NF002083">
    <property type="entry name" value="PRK00913.3-5"/>
    <property type="match status" value="1"/>
</dbReference>
<feature type="binding site" evidence="7">
    <location>
        <position position="252"/>
    </location>
    <ligand>
        <name>Mn(2+)</name>
        <dbReference type="ChEBI" id="CHEBI:29035"/>
        <label>2</label>
    </ligand>
</feature>
<feature type="active site" evidence="7">
    <location>
        <position position="264"/>
    </location>
</feature>
<dbReference type="NCBIfam" id="NF002076">
    <property type="entry name" value="PRK00913.2-3"/>
    <property type="match status" value="1"/>
</dbReference>
<evidence type="ECO:0000313" key="9">
    <source>
        <dbReference type="EMBL" id="AEB11321.1"/>
    </source>
</evidence>
<dbReference type="eggNOG" id="COG0260">
    <property type="taxonomic scope" value="Bacteria"/>
</dbReference>
<evidence type="ECO:0000256" key="7">
    <source>
        <dbReference type="HAMAP-Rule" id="MF_00181"/>
    </source>
</evidence>
<dbReference type="GO" id="GO:0030145">
    <property type="term" value="F:manganese ion binding"/>
    <property type="evidence" value="ECO:0007669"/>
    <property type="project" value="UniProtKB-UniRule"/>
</dbReference>
<dbReference type="GO" id="GO:0070006">
    <property type="term" value="F:metalloaminopeptidase activity"/>
    <property type="evidence" value="ECO:0007669"/>
    <property type="project" value="InterPro"/>
</dbReference>
<evidence type="ECO:0000259" key="8">
    <source>
        <dbReference type="PROSITE" id="PS00631"/>
    </source>
</evidence>
<organism evidence="9 10">
    <name type="scientific">Marinithermus hydrothermalis (strain DSM 14884 / JCM 11576 / T1)</name>
    <dbReference type="NCBI Taxonomy" id="869210"/>
    <lineage>
        <taxon>Bacteria</taxon>
        <taxon>Thermotogati</taxon>
        <taxon>Deinococcota</taxon>
        <taxon>Deinococci</taxon>
        <taxon>Thermales</taxon>
        <taxon>Thermaceae</taxon>
        <taxon>Marinithermus</taxon>
    </lineage>
</organism>
<dbReference type="PROSITE" id="PS00631">
    <property type="entry name" value="CYTOSOL_AP"/>
    <property type="match status" value="1"/>
</dbReference>
<dbReference type="EMBL" id="CP002630">
    <property type="protein sequence ID" value="AEB11321.1"/>
    <property type="molecule type" value="Genomic_DNA"/>
</dbReference>
<comment type="subcellular location">
    <subcellularLocation>
        <location evidence="7">Cytoplasm</location>
    </subcellularLocation>
</comment>
<dbReference type="SUPFAM" id="SSF53187">
    <property type="entry name" value="Zn-dependent exopeptidases"/>
    <property type="match status" value="1"/>
</dbReference>
<keyword evidence="7" id="KW-0963">Cytoplasm</keyword>
<evidence type="ECO:0000256" key="1">
    <source>
        <dbReference type="ARBA" id="ARBA00000135"/>
    </source>
</evidence>
<protein>
    <recommendedName>
        <fullName evidence="7">Probable cytosol aminopeptidase</fullName>
        <ecNumber evidence="7">3.4.11.1</ecNumber>
    </recommendedName>
    <alternativeName>
        <fullName evidence="7">Leucine aminopeptidase</fullName>
        <shortName evidence="7">LAP</shortName>
        <ecNumber evidence="7">3.4.11.10</ecNumber>
    </alternativeName>
    <alternativeName>
        <fullName evidence="7">Leucyl aminopeptidase</fullName>
    </alternativeName>
</protein>
<dbReference type="InterPro" id="IPR000819">
    <property type="entry name" value="Peptidase_M17_C"/>
</dbReference>
<dbReference type="Pfam" id="PF00883">
    <property type="entry name" value="Peptidase_M17"/>
    <property type="match status" value="1"/>
</dbReference>
<dbReference type="RefSeq" id="WP_013703373.1">
    <property type="nucleotide sequence ID" value="NC_015387.1"/>
</dbReference>
<keyword evidence="7" id="KW-0464">Manganese</keyword>
<dbReference type="GO" id="GO:0006508">
    <property type="term" value="P:proteolysis"/>
    <property type="evidence" value="ECO:0007669"/>
    <property type="project" value="UniProtKB-KW"/>
</dbReference>
<dbReference type="InterPro" id="IPR023042">
    <property type="entry name" value="Peptidase_M17_leu_NH2_pept"/>
</dbReference>
<comment type="similarity">
    <text evidence="3 7">Belongs to the peptidase M17 family.</text>
</comment>
<evidence type="ECO:0000256" key="4">
    <source>
        <dbReference type="ARBA" id="ARBA00022438"/>
    </source>
</evidence>
<evidence type="ECO:0000256" key="3">
    <source>
        <dbReference type="ARBA" id="ARBA00009528"/>
    </source>
</evidence>
<keyword evidence="10" id="KW-1185">Reference proteome</keyword>
<feature type="binding site" evidence="7">
    <location>
        <position position="336"/>
    </location>
    <ligand>
        <name>Mn(2+)</name>
        <dbReference type="ChEBI" id="CHEBI:29035"/>
        <label>2</label>
    </ligand>
</feature>
<dbReference type="EC" id="3.4.11.10" evidence="7"/>
<dbReference type="SUPFAM" id="SSF52949">
    <property type="entry name" value="Macro domain-like"/>
    <property type="match status" value="1"/>
</dbReference>
<dbReference type="EC" id="3.4.11.1" evidence="7"/>
<keyword evidence="6 7" id="KW-0378">Hydrolase</keyword>
<dbReference type="HOGENOM" id="CLU_013734_2_2_0"/>
<dbReference type="PANTHER" id="PTHR11963">
    <property type="entry name" value="LEUCINE AMINOPEPTIDASE-RELATED"/>
    <property type="match status" value="1"/>
</dbReference>
<gene>
    <name evidence="7" type="primary">pepA</name>
    <name evidence="9" type="ordered locus">Marky_0570</name>
</gene>
<evidence type="ECO:0000256" key="6">
    <source>
        <dbReference type="ARBA" id="ARBA00022801"/>
    </source>
</evidence>
<dbReference type="PANTHER" id="PTHR11963:SF23">
    <property type="entry name" value="CYTOSOL AMINOPEPTIDASE"/>
    <property type="match status" value="1"/>
</dbReference>
<evidence type="ECO:0000313" key="10">
    <source>
        <dbReference type="Proteomes" id="UP000007030"/>
    </source>
</evidence>
<dbReference type="HAMAP" id="MF_00181">
    <property type="entry name" value="Cytosol_peptidase_M17"/>
    <property type="match status" value="1"/>
</dbReference>
<dbReference type="KEGG" id="mhd:Marky_0570"/>
<dbReference type="Gene3D" id="3.40.630.10">
    <property type="entry name" value="Zn peptidases"/>
    <property type="match status" value="1"/>
</dbReference>
<comment type="catalytic activity">
    <reaction evidence="1 7">
        <text>Release of an N-terminal amino acid, Xaa-|-Yaa-, in which Xaa is preferably Leu, but may be other amino acids including Pro although not Arg or Lys, and Yaa may be Pro. Amino acid amides and methyl esters are also readily hydrolyzed, but rates on arylamides are exceedingly low.</text>
        <dbReference type="EC" id="3.4.11.1"/>
    </reaction>
</comment>
<feature type="domain" description="Cytosol aminopeptidase" evidence="8">
    <location>
        <begin position="332"/>
        <end position="339"/>
    </location>
</feature>
<feature type="binding site" evidence="7">
    <location>
        <position position="275"/>
    </location>
    <ligand>
        <name>Mn(2+)</name>
        <dbReference type="ChEBI" id="CHEBI:29035"/>
        <label>2</label>
    </ligand>
</feature>
<feature type="active site" evidence="7">
    <location>
        <position position="338"/>
    </location>
</feature>
<keyword evidence="4 7" id="KW-0031">Aminopeptidase</keyword>
<dbReference type="OrthoDB" id="9809354at2"/>
<dbReference type="STRING" id="869210.Marky_0570"/>
<evidence type="ECO:0000256" key="5">
    <source>
        <dbReference type="ARBA" id="ARBA00022670"/>
    </source>
</evidence>
<dbReference type="InterPro" id="IPR043472">
    <property type="entry name" value="Macro_dom-like"/>
</dbReference>
<evidence type="ECO:0000256" key="2">
    <source>
        <dbReference type="ARBA" id="ARBA00000967"/>
    </source>
</evidence>